<keyword evidence="4" id="KW-1134">Transmembrane beta strand</keyword>
<dbReference type="Pfam" id="PF01103">
    <property type="entry name" value="Omp85"/>
    <property type="match status" value="1"/>
</dbReference>
<evidence type="ECO:0000259" key="13">
    <source>
        <dbReference type="Pfam" id="PF17243"/>
    </source>
</evidence>
<feature type="chain" id="PRO_5037548504" description="Translocation and assembly module subunit TamA" evidence="11">
    <location>
        <begin position="26"/>
        <end position="586"/>
    </location>
</feature>
<reference evidence="14" key="2">
    <citation type="submission" date="2020-09" db="EMBL/GenBank/DDBJ databases">
        <authorList>
            <person name="Sun Q."/>
            <person name="Zhou Y."/>
        </authorList>
    </citation>
    <scope>NUCLEOTIDE SEQUENCE</scope>
    <source>
        <strain evidence="14">CGMCC 1.12181</strain>
    </source>
</reference>
<accession>A0A917CV54</accession>
<dbReference type="Gene3D" id="2.40.160.50">
    <property type="entry name" value="membrane protein fhac: a member of the omp85/tpsb transporter family"/>
    <property type="match status" value="1"/>
</dbReference>
<dbReference type="GO" id="GO:0009306">
    <property type="term" value="P:protein secretion"/>
    <property type="evidence" value="ECO:0007669"/>
    <property type="project" value="TreeGrafter"/>
</dbReference>
<reference evidence="14" key="1">
    <citation type="journal article" date="2014" name="Int. J. Syst. Evol. Microbiol.">
        <title>Complete genome sequence of Corynebacterium casei LMG S-19264T (=DSM 44701T), isolated from a smear-ripened cheese.</title>
        <authorList>
            <consortium name="US DOE Joint Genome Institute (JGI-PGF)"/>
            <person name="Walter F."/>
            <person name="Albersmeier A."/>
            <person name="Kalinowski J."/>
            <person name="Ruckert C."/>
        </authorList>
    </citation>
    <scope>NUCLEOTIDE SEQUENCE</scope>
    <source>
        <strain evidence="14">CGMCC 1.12181</strain>
    </source>
</reference>
<comment type="similarity">
    <text evidence="2">Belongs to the TamA family.</text>
</comment>
<evidence type="ECO:0000256" key="7">
    <source>
        <dbReference type="ARBA" id="ARBA00023136"/>
    </source>
</evidence>
<keyword evidence="15" id="KW-1185">Reference proteome</keyword>
<protein>
    <recommendedName>
        <fullName evidence="3">Translocation and assembly module subunit TamA</fullName>
    </recommendedName>
    <alternativeName>
        <fullName evidence="9">Autotransporter assembly factor TamA</fullName>
    </alternativeName>
</protein>
<evidence type="ECO:0000256" key="4">
    <source>
        <dbReference type="ARBA" id="ARBA00022452"/>
    </source>
</evidence>
<name>A0A917CV54_9GAMM</name>
<dbReference type="InterPro" id="IPR000184">
    <property type="entry name" value="Bac_surfAg_D15"/>
</dbReference>
<feature type="domain" description="TamA POTRA" evidence="13">
    <location>
        <begin position="36"/>
        <end position="109"/>
    </location>
</feature>
<gene>
    <name evidence="14" type="ORF">GCM10011365_19230</name>
</gene>
<evidence type="ECO:0000313" key="14">
    <source>
        <dbReference type="EMBL" id="GGF98058.1"/>
    </source>
</evidence>
<keyword evidence="6 11" id="KW-0732">Signal</keyword>
<sequence length="586" mass="66179">MKSTIVLAKYSLIAWLLFMTLTVYAAEDEPAYRFIVSGVDKPLADNILIFLNNLTLSCDTSESMRQAVKEKIPEQVQLALQPFGYYQATVDDIHINAANGCWQTEIKVTAGEPVVVRDIDFSVTGPGSEHPKIKNIKVSKYIESGRVFVDPEYQQLKQQLRQWANDYGFLDADFSQQKVDVYPAQLAADIKLTFDTGPRYRLDKVVIEQDPNFMRPRFLQGLVGLETGQYLNNQTLIDVRKRLVGSQYFGNISVTFGEKDKQTATVPVLVKLTPGYRIDYSVGLGYTTDTGARSTFEYQHHRLNDRGFQLSAKLQLAEVNNEFTARMKFPSLSNPDEKWYQSELGYRQENNDVYEADTTKIGLSQTRLQSDRWQNINFIDVLQEDYIFGDKKGSTRLLVPGTAWTYQHVDDPLNPRFGFKAQMDFKLATESMFSDMSMVQISGRVKTILPIADQDRLIMRAEIGTTATSDFDQLPASYRYFAGGDQSVRGFDYKNLSPLNDEGDSIGGKHLAVASVEYEHRLYDSYALAVFVDGGNAFTNDFKMASSVGIGFRWFSPIGPLRVDLGVPVTEADHDFRIHLSLGPDL</sequence>
<comment type="subcellular location">
    <subcellularLocation>
        <location evidence="1">Cell outer membrane</location>
    </subcellularLocation>
</comment>
<dbReference type="PANTHER" id="PTHR12815">
    <property type="entry name" value="SORTING AND ASSEMBLY MACHINERY SAMM50 PROTEIN FAMILY MEMBER"/>
    <property type="match status" value="1"/>
</dbReference>
<evidence type="ECO:0000256" key="6">
    <source>
        <dbReference type="ARBA" id="ARBA00022729"/>
    </source>
</evidence>
<evidence type="ECO:0000256" key="3">
    <source>
        <dbReference type="ARBA" id="ARBA00015419"/>
    </source>
</evidence>
<dbReference type="GO" id="GO:0097347">
    <property type="term" value="C:TAM protein secretion complex"/>
    <property type="evidence" value="ECO:0007669"/>
    <property type="project" value="TreeGrafter"/>
</dbReference>
<dbReference type="Proteomes" id="UP000605253">
    <property type="component" value="Unassembled WGS sequence"/>
</dbReference>
<feature type="signal peptide" evidence="11">
    <location>
        <begin position="1"/>
        <end position="25"/>
    </location>
</feature>
<evidence type="ECO:0000256" key="8">
    <source>
        <dbReference type="ARBA" id="ARBA00023237"/>
    </source>
</evidence>
<dbReference type="EMBL" id="BMEO01000008">
    <property type="protein sequence ID" value="GGF98058.1"/>
    <property type="molecule type" value="Genomic_DNA"/>
</dbReference>
<dbReference type="InterPro" id="IPR039910">
    <property type="entry name" value="D15-like"/>
</dbReference>
<dbReference type="GO" id="GO:0009279">
    <property type="term" value="C:cell outer membrane"/>
    <property type="evidence" value="ECO:0007669"/>
    <property type="project" value="UniProtKB-SubCell"/>
</dbReference>
<dbReference type="RefSeq" id="WP_188365525.1">
    <property type="nucleotide sequence ID" value="NZ_BAABJF010000022.1"/>
</dbReference>
<evidence type="ECO:0000313" key="15">
    <source>
        <dbReference type="Proteomes" id="UP000605253"/>
    </source>
</evidence>
<dbReference type="AlphaFoldDB" id="A0A917CV54"/>
<evidence type="ECO:0000256" key="5">
    <source>
        <dbReference type="ARBA" id="ARBA00022692"/>
    </source>
</evidence>
<dbReference type="Pfam" id="PF17243">
    <property type="entry name" value="POTRA_TamA_1"/>
    <property type="match status" value="1"/>
</dbReference>
<dbReference type="Gene3D" id="3.10.20.310">
    <property type="entry name" value="membrane protein fhac"/>
    <property type="match status" value="3"/>
</dbReference>
<keyword evidence="5" id="KW-0812">Transmembrane</keyword>
<evidence type="ECO:0000256" key="9">
    <source>
        <dbReference type="ARBA" id="ARBA00033063"/>
    </source>
</evidence>
<feature type="domain" description="Bacterial surface antigen (D15)" evidence="12">
    <location>
        <begin position="278"/>
        <end position="583"/>
    </location>
</feature>
<dbReference type="InterPro" id="IPR035243">
    <property type="entry name" value="TamA_POTRA_Dom_1"/>
</dbReference>
<evidence type="ECO:0000259" key="12">
    <source>
        <dbReference type="Pfam" id="PF01103"/>
    </source>
</evidence>
<comment type="subunit">
    <text evidence="10">Interacts with TamB to form the translocation and assembly module (TAM).</text>
</comment>
<keyword evidence="7" id="KW-0472">Membrane</keyword>
<evidence type="ECO:0000256" key="10">
    <source>
        <dbReference type="ARBA" id="ARBA00093548"/>
    </source>
</evidence>
<dbReference type="PANTHER" id="PTHR12815:SF47">
    <property type="entry name" value="TRANSLOCATION AND ASSEMBLY MODULE SUBUNIT TAMA"/>
    <property type="match status" value="1"/>
</dbReference>
<evidence type="ECO:0000256" key="11">
    <source>
        <dbReference type="SAM" id="SignalP"/>
    </source>
</evidence>
<evidence type="ECO:0000256" key="1">
    <source>
        <dbReference type="ARBA" id="ARBA00004442"/>
    </source>
</evidence>
<organism evidence="14 15">
    <name type="scientific">Marinicella pacifica</name>
    <dbReference type="NCBI Taxonomy" id="1171543"/>
    <lineage>
        <taxon>Bacteria</taxon>
        <taxon>Pseudomonadati</taxon>
        <taxon>Pseudomonadota</taxon>
        <taxon>Gammaproteobacteria</taxon>
        <taxon>Lysobacterales</taxon>
        <taxon>Marinicellaceae</taxon>
        <taxon>Marinicella</taxon>
    </lineage>
</organism>
<keyword evidence="8" id="KW-0998">Cell outer membrane</keyword>
<comment type="caution">
    <text evidence="14">The sequence shown here is derived from an EMBL/GenBank/DDBJ whole genome shotgun (WGS) entry which is preliminary data.</text>
</comment>
<proteinExistence type="inferred from homology"/>
<evidence type="ECO:0000256" key="2">
    <source>
        <dbReference type="ARBA" id="ARBA00010248"/>
    </source>
</evidence>